<keyword evidence="3" id="KW-1003">Cell membrane</keyword>
<keyword evidence="6 7" id="KW-0472">Membrane</keyword>
<organism evidence="8 9">
    <name type="scientific">[Actinomadura] parvosata subsp. kistnae</name>
    <dbReference type="NCBI Taxonomy" id="1909395"/>
    <lineage>
        <taxon>Bacteria</taxon>
        <taxon>Bacillati</taxon>
        <taxon>Actinomycetota</taxon>
        <taxon>Actinomycetes</taxon>
        <taxon>Streptosporangiales</taxon>
        <taxon>Streptosporangiaceae</taxon>
        <taxon>Nonomuraea</taxon>
    </lineage>
</organism>
<evidence type="ECO:0000256" key="6">
    <source>
        <dbReference type="ARBA" id="ARBA00023136"/>
    </source>
</evidence>
<evidence type="ECO:0000313" key="9">
    <source>
        <dbReference type="Proteomes" id="UP000190797"/>
    </source>
</evidence>
<dbReference type="STRING" id="1909395.BKM31_03655"/>
<dbReference type="InterPro" id="IPR007341">
    <property type="entry name" value="Transgly_assoc"/>
</dbReference>
<evidence type="ECO:0000256" key="5">
    <source>
        <dbReference type="ARBA" id="ARBA00022989"/>
    </source>
</evidence>
<evidence type="ECO:0000256" key="3">
    <source>
        <dbReference type="ARBA" id="ARBA00022475"/>
    </source>
</evidence>
<dbReference type="GO" id="GO:0005886">
    <property type="term" value="C:plasma membrane"/>
    <property type="evidence" value="ECO:0007669"/>
    <property type="project" value="UniProtKB-SubCell"/>
</dbReference>
<evidence type="ECO:0000256" key="7">
    <source>
        <dbReference type="SAM" id="Phobius"/>
    </source>
</evidence>
<evidence type="ECO:0000256" key="2">
    <source>
        <dbReference type="ARBA" id="ARBA00011006"/>
    </source>
</evidence>
<protein>
    <submittedName>
        <fullName evidence="8">Transglycosylase</fullName>
    </submittedName>
</protein>
<comment type="similarity">
    <text evidence="2">Belongs to the UPF0410 family.</text>
</comment>
<dbReference type="PANTHER" id="PTHR33884">
    <property type="entry name" value="UPF0410 PROTEIN YMGE"/>
    <property type="match status" value="1"/>
</dbReference>
<accession>A0A1U9ZS07</accession>
<dbReference type="KEGG" id="noa:BKM31_03655"/>
<dbReference type="AlphaFoldDB" id="A0A1U9ZS07"/>
<feature type="transmembrane region" description="Helical" evidence="7">
    <location>
        <begin position="66"/>
        <end position="85"/>
    </location>
</feature>
<proteinExistence type="inferred from homology"/>
<evidence type="ECO:0000256" key="1">
    <source>
        <dbReference type="ARBA" id="ARBA00004651"/>
    </source>
</evidence>
<dbReference type="OrthoDB" id="3483802at2"/>
<dbReference type="RefSeq" id="WP_080036784.1">
    <property type="nucleotide sequence ID" value="NZ_CP017717.1"/>
</dbReference>
<keyword evidence="5 7" id="KW-1133">Transmembrane helix</keyword>
<feature type="transmembrane region" description="Helical" evidence="7">
    <location>
        <begin position="31"/>
        <end position="54"/>
    </location>
</feature>
<evidence type="ECO:0000313" key="8">
    <source>
        <dbReference type="EMBL" id="AQZ60723.1"/>
    </source>
</evidence>
<dbReference type="EMBL" id="CP017717">
    <property type="protein sequence ID" value="AQZ60723.1"/>
    <property type="molecule type" value="Genomic_DNA"/>
</dbReference>
<keyword evidence="4 7" id="KW-0812">Transmembrane</keyword>
<comment type="subcellular location">
    <subcellularLocation>
        <location evidence="1">Cell membrane</location>
        <topology evidence="1">Multi-pass membrane protein</topology>
    </subcellularLocation>
</comment>
<evidence type="ECO:0000256" key="4">
    <source>
        <dbReference type="ARBA" id="ARBA00022692"/>
    </source>
</evidence>
<sequence>MEITGIISGLIIGIVIGALGRLVIPGRQRIPIWLTILIGVVAALIGTAIAAALGVADTRGIDWIELAIQVALAALGVSLTAGIYGSRNRG</sequence>
<gene>
    <name evidence="8" type="ORF">BKM31_03655</name>
</gene>
<feature type="transmembrane region" description="Helical" evidence="7">
    <location>
        <begin position="6"/>
        <end position="24"/>
    </location>
</feature>
<dbReference type="PANTHER" id="PTHR33884:SF3">
    <property type="entry name" value="UPF0410 PROTEIN YMGE"/>
    <property type="match status" value="1"/>
</dbReference>
<dbReference type="Proteomes" id="UP000190797">
    <property type="component" value="Chromosome"/>
</dbReference>
<name>A0A1U9ZS07_9ACTN</name>
<reference evidence="9" key="1">
    <citation type="journal article" date="2017" name="Med. Chem. Commun.">
        <title>Nonomuraea sp. ATCC 55076 harbours the largest actinomycete chromosome to date and the kistamicin biosynthetic gene cluster.</title>
        <authorList>
            <person name="Nazari B."/>
            <person name="Forneris C.C."/>
            <person name="Gibson M.I."/>
            <person name="Moon K."/>
            <person name="Schramma K.R."/>
            <person name="Seyedsayamdost M.R."/>
        </authorList>
    </citation>
    <scope>NUCLEOTIDE SEQUENCE [LARGE SCALE GENOMIC DNA]</scope>
    <source>
        <strain evidence="9">ATCC 55076</strain>
    </source>
</reference>
<keyword evidence="9" id="KW-1185">Reference proteome</keyword>